<keyword evidence="2" id="KW-0808">Transferase</keyword>
<dbReference type="InterPro" id="IPR029056">
    <property type="entry name" value="Ribokinase-like"/>
</dbReference>
<dbReference type="Proteomes" id="UP000616785">
    <property type="component" value="Unassembled WGS sequence"/>
</dbReference>
<evidence type="ECO:0000313" key="6">
    <source>
        <dbReference type="Proteomes" id="UP000616785"/>
    </source>
</evidence>
<evidence type="ECO:0000256" key="1">
    <source>
        <dbReference type="ARBA" id="ARBA00010688"/>
    </source>
</evidence>
<keyword evidence="3 5" id="KW-0418">Kinase</keyword>
<dbReference type="Pfam" id="PF00294">
    <property type="entry name" value="PfkB"/>
    <property type="match status" value="1"/>
</dbReference>
<dbReference type="SUPFAM" id="SSF53613">
    <property type="entry name" value="Ribokinase-like"/>
    <property type="match status" value="1"/>
</dbReference>
<dbReference type="GO" id="GO:0016301">
    <property type="term" value="F:kinase activity"/>
    <property type="evidence" value="ECO:0007669"/>
    <property type="project" value="UniProtKB-KW"/>
</dbReference>
<evidence type="ECO:0000259" key="4">
    <source>
        <dbReference type="Pfam" id="PF00294"/>
    </source>
</evidence>
<evidence type="ECO:0000256" key="3">
    <source>
        <dbReference type="ARBA" id="ARBA00022777"/>
    </source>
</evidence>
<organism evidence="5 6">
    <name type="scientific">Stenotrophomonas maltophilia</name>
    <name type="common">Pseudomonas maltophilia</name>
    <name type="synonym">Xanthomonas maltophilia</name>
    <dbReference type="NCBI Taxonomy" id="40324"/>
    <lineage>
        <taxon>Bacteria</taxon>
        <taxon>Pseudomonadati</taxon>
        <taxon>Pseudomonadota</taxon>
        <taxon>Gammaproteobacteria</taxon>
        <taxon>Lysobacterales</taxon>
        <taxon>Lysobacteraceae</taxon>
        <taxon>Stenotrophomonas</taxon>
        <taxon>Stenotrophomonas maltophilia group</taxon>
    </lineage>
</organism>
<dbReference type="InterPro" id="IPR011611">
    <property type="entry name" value="PfkB_dom"/>
</dbReference>
<gene>
    <name evidence="5" type="ORF">I5U57_03320</name>
</gene>
<dbReference type="Gene3D" id="3.40.1190.20">
    <property type="match status" value="1"/>
</dbReference>
<dbReference type="RefSeq" id="WP_026346897.1">
    <property type="nucleotide sequence ID" value="NZ_JAXAXO010000012.1"/>
</dbReference>
<evidence type="ECO:0000256" key="2">
    <source>
        <dbReference type="ARBA" id="ARBA00022679"/>
    </source>
</evidence>
<dbReference type="EMBL" id="JADUNO010000006">
    <property type="protein sequence ID" value="MBH1638479.1"/>
    <property type="molecule type" value="Genomic_DNA"/>
</dbReference>
<dbReference type="GeneID" id="90523910"/>
<comment type="caution">
    <text evidence="5">The sequence shown here is derived from an EMBL/GenBank/DDBJ whole genome shotgun (WGS) entry which is preliminary data.</text>
</comment>
<comment type="similarity">
    <text evidence="1">Belongs to the carbohydrate kinase PfkB family.</text>
</comment>
<protein>
    <submittedName>
        <fullName evidence="5">Sugar kinase</fullName>
    </submittedName>
</protein>
<proteinExistence type="inferred from homology"/>
<sequence>MGRIVCFGELLLRLGAPGNELLLQSPQLQVHVGGAEANVGVSLSRLGHQVAMVSTVAGNALGAHVLGELRRHGVDTRGVREDAEGRMGLYFLTTGAVQRASEVVYDRADSAFARSTAADYDWPALLQDAQWLHVSGVSPALGPHVAAATLAAARAARQAGVRVSFDGNFRPRLWQRWGGDAQAVLRELFAQADIVFADYRDMEVVLGTRFTQPDLMERIDAAAAAAFGAFPQLQWMACTQRQVLSVDHHVLGAVLLGCDGTRAQAPLRHLQGIVDRIGGGDAFAAGILHGILSGLDADATVRFGLAAGALKHSIPGDFNPVSEADVLALMGEERFDVRR</sequence>
<dbReference type="PANTHER" id="PTHR43320:SF2">
    <property type="entry name" value="2-DEHYDRO-3-DEOXYGLUCONOKINASE_2-DEHYDRO-3-DEOXYGALACTONOKINASE"/>
    <property type="match status" value="1"/>
</dbReference>
<evidence type="ECO:0000313" key="5">
    <source>
        <dbReference type="EMBL" id="MBH1638479.1"/>
    </source>
</evidence>
<dbReference type="AlphaFoldDB" id="A0A0K2IFA0"/>
<dbReference type="OrthoDB" id="9795789at2"/>
<dbReference type="PANTHER" id="PTHR43320">
    <property type="entry name" value="SUGAR KINASE"/>
    <property type="match status" value="1"/>
</dbReference>
<name>A0A0K2IFA0_STEMA</name>
<dbReference type="CDD" id="cd01166">
    <property type="entry name" value="KdgK"/>
    <property type="match status" value="1"/>
</dbReference>
<accession>A0A0K2IFA0</accession>
<dbReference type="InterPro" id="IPR052700">
    <property type="entry name" value="Carb_kinase_PfkB-like"/>
</dbReference>
<feature type="domain" description="Carbohydrate kinase PfkB" evidence="4">
    <location>
        <begin position="2"/>
        <end position="316"/>
    </location>
</feature>
<reference evidence="5" key="1">
    <citation type="submission" date="2020-11" db="EMBL/GenBank/DDBJ databases">
        <title>Enhanced detection system for hospital associated transmission using whole genome sequencing surveillance.</title>
        <authorList>
            <person name="Harrison L.H."/>
            <person name="Van Tyne D."/>
            <person name="Marsh J.W."/>
            <person name="Griffith M.P."/>
            <person name="Snyder D.J."/>
            <person name="Cooper V.S."/>
            <person name="Mustapha M."/>
        </authorList>
    </citation>
    <scope>NUCLEOTIDE SEQUENCE</scope>
    <source>
        <strain evidence="5">STEN00092</strain>
    </source>
</reference>